<protein>
    <submittedName>
        <fullName evidence="2">Uncharacterized protein</fullName>
    </submittedName>
</protein>
<reference evidence="2 3" key="1">
    <citation type="submission" date="2015-09" db="EMBL/GenBank/DDBJ databases">
        <title>Genome announcement of multiple Pseudomonas syringae strains.</title>
        <authorList>
            <person name="Thakur S."/>
            <person name="Wang P.W."/>
            <person name="Gong Y."/>
            <person name="Weir B.S."/>
            <person name="Guttman D.S."/>
        </authorList>
    </citation>
    <scope>NUCLEOTIDE SEQUENCE [LARGE SCALE GENOMIC DNA]</scope>
    <source>
        <strain evidence="2 3">ICMP4531</strain>
    </source>
</reference>
<name>A0A0N8RPS0_9PSED</name>
<dbReference type="Proteomes" id="UP000050557">
    <property type="component" value="Unassembled WGS sequence"/>
</dbReference>
<accession>A0A0N8RPS0</accession>
<dbReference type="PATRIC" id="fig|251654.3.peg.554"/>
<proteinExistence type="predicted"/>
<evidence type="ECO:0000256" key="1">
    <source>
        <dbReference type="SAM" id="MobiDB-lite"/>
    </source>
</evidence>
<feature type="compositionally biased region" description="Polar residues" evidence="1">
    <location>
        <begin position="78"/>
        <end position="89"/>
    </location>
</feature>
<evidence type="ECO:0000313" key="2">
    <source>
        <dbReference type="EMBL" id="KPX49167.1"/>
    </source>
</evidence>
<gene>
    <name evidence="2" type="ORF">ALO68_200213</name>
</gene>
<dbReference type="AlphaFoldDB" id="A0A0N8RPS0"/>
<comment type="caution">
    <text evidence="2">The sequence shown here is derived from an EMBL/GenBank/DDBJ whole genome shotgun (WGS) entry which is preliminary data.</text>
</comment>
<evidence type="ECO:0000313" key="3">
    <source>
        <dbReference type="Proteomes" id="UP000050557"/>
    </source>
</evidence>
<dbReference type="RefSeq" id="WP_054984540.1">
    <property type="nucleotide sequence ID" value="NZ_CP092918.1"/>
</dbReference>
<organism evidence="2 3">
    <name type="scientific">Pseudomonas syringae pv. helianthi</name>
    <dbReference type="NCBI Taxonomy" id="251654"/>
    <lineage>
        <taxon>Bacteria</taxon>
        <taxon>Pseudomonadati</taxon>
        <taxon>Pseudomonadota</taxon>
        <taxon>Gammaproteobacteria</taxon>
        <taxon>Pseudomonadales</taxon>
        <taxon>Pseudomonadaceae</taxon>
        <taxon>Pseudomonas</taxon>
    </lineage>
</organism>
<feature type="region of interest" description="Disordered" evidence="1">
    <location>
        <begin position="70"/>
        <end position="89"/>
    </location>
</feature>
<dbReference type="EMBL" id="LJQM01000028">
    <property type="protein sequence ID" value="KPX49167.1"/>
    <property type="molecule type" value="Genomic_DNA"/>
</dbReference>
<sequence>MADAKSVRMYRIGETLSEELWESRQDDVLRRFGQELMSLSGICVHCAGEDDDCPACAGSGIAWESQAREKAKPVAQESPETTYQMLDSL</sequence>